<protein>
    <submittedName>
        <fullName evidence="2">DUF4198 domain-containing protein</fullName>
    </submittedName>
</protein>
<reference evidence="2 3" key="1">
    <citation type="journal article" date="2018" name="Nat. Biotechnol.">
        <title>A standardized bacterial taxonomy based on genome phylogeny substantially revises the tree of life.</title>
        <authorList>
            <person name="Parks D.H."/>
            <person name="Chuvochina M."/>
            <person name="Waite D.W."/>
            <person name="Rinke C."/>
            <person name="Skarshewski A."/>
            <person name="Chaumeil P.A."/>
            <person name="Hugenholtz P."/>
        </authorList>
    </citation>
    <scope>NUCLEOTIDE SEQUENCE [LARGE SCALE GENOMIC DNA]</scope>
    <source>
        <strain evidence="2">UBA9669</strain>
    </source>
</reference>
<sequence length="66" mass="7297">MNQIKLLACLMLTTSAFAHEPYLAPLSYHTENTQIPLIAGYAEEALNSEHALKDAKITVINPKQES</sequence>
<dbReference type="EMBL" id="DPVE01000039">
    <property type="protein sequence ID" value="HCK29127.1"/>
    <property type="molecule type" value="Genomic_DNA"/>
</dbReference>
<evidence type="ECO:0000313" key="3">
    <source>
        <dbReference type="Proteomes" id="UP000263596"/>
    </source>
</evidence>
<name>A0A3D2SI39_9GAMM</name>
<keyword evidence="1" id="KW-0732">Signal</keyword>
<evidence type="ECO:0000256" key="1">
    <source>
        <dbReference type="SAM" id="SignalP"/>
    </source>
</evidence>
<gene>
    <name evidence="2" type="ORF">DHW29_02275</name>
</gene>
<dbReference type="AlphaFoldDB" id="A0A3D2SI39"/>
<comment type="caution">
    <text evidence="2">The sequence shown here is derived from an EMBL/GenBank/DDBJ whole genome shotgun (WGS) entry which is preliminary data.</text>
</comment>
<feature type="non-terminal residue" evidence="2">
    <location>
        <position position="66"/>
    </location>
</feature>
<accession>A0A3D2SI39</accession>
<evidence type="ECO:0000313" key="2">
    <source>
        <dbReference type="EMBL" id="HCK29127.1"/>
    </source>
</evidence>
<feature type="chain" id="PRO_5017626152" evidence="1">
    <location>
        <begin position="19"/>
        <end position="66"/>
    </location>
</feature>
<feature type="signal peptide" evidence="1">
    <location>
        <begin position="1"/>
        <end position="18"/>
    </location>
</feature>
<dbReference type="Proteomes" id="UP000263596">
    <property type="component" value="Unassembled WGS sequence"/>
</dbReference>
<organism evidence="2 3">
    <name type="scientific">Acinetobacter ursingii</name>
    <dbReference type="NCBI Taxonomy" id="108980"/>
    <lineage>
        <taxon>Bacteria</taxon>
        <taxon>Pseudomonadati</taxon>
        <taxon>Pseudomonadota</taxon>
        <taxon>Gammaproteobacteria</taxon>
        <taxon>Moraxellales</taxon>
        <taxon>Moraxellaceae</taxon>
        <taxon>Acinetobacter</taxon>
    </lineage>
</organism>
<proteinExistence type="predicted"/>